<dbReference type="STRING" id="1189325.SAMN04488119_103219"/>
<gene>
    <name evidence="2" type="ORF">SAMN05216200_102289</name>
</gene>
<proteinExistence type="predicted"/>
<dbReference type="GO" id="GO:0032153">
    <property type="term" value="C:cell division site"/>
    <property type="evidence" value="ECO:0007669"/>
    <property type="project" value="TreeGrafter"/>
</dbReference>
<evidence type="ECO:0000313" key="3">
    <source>
        <dbReference type="Proteomes" id="UP000184066"/>
    </source>
</evidence>
<feature type="transmembrane region" description="Helical" evidence="1">
    <location>
        <begin position="187"/>
        <end position="208"/>
    </location>
</feature>
<dbReference type="EMBL" id="FRDL01000002">
    <property type="protein sequence ID" value="SHN56738.1"/>
    <property type="molecule type" value="Genomic_DNA"/>
</dbReference>
<dbReference type="GO" id="GO:0016020">
    <property type="term" value="C:membrane"/>
    <property type="evidence" value="ECO:0007669"/>
    <property type="project" value="InterPro"/>
</dbReference>
<feature type="transmembrane region" description="Helical" evidence="1">
    <location>
        <begin position="34"/>
        <end position="60"/>
    </location>
</feature>
<keyword evidence="1" id="KW-1133">Transmembrane helix</keyword>
<keyword evidence="3" id="KW-1185">Reference proteome</keyword>
<dbReference type="OrthoDB" id="9814843at2"/>
<accession>A0A1M7SE39</accession>
<dbReference type="PANTHER" id="PTHR47755">
    <property type="entry name" value="CELL DIVISION PROTEIN FTSX"/>
    <property type="match status" value="1"/>
</dbReference>
<organism evidence="2 3">
    <name type="scientific">Oceanicella actignis</name>
    <dbReference type="NCBI Taxonomy" id="1189325"/>
    <lineage>
        <taxon>Bacteria</taxon>
        <taxon>Pseudomonadati</taxon>
        <taxon>Pseudomonadota</taxon>
        <taxon>Alphaproteobacteria</taxon>
        <taxon>Rhodobacterales</taxon>
        <taxon>Paracoccaceae</taxon>
        <taxon>Oceanicella</taxon>
    </lineage>
</organism>
<keyword evidence="1" id="KW-0472">Membrane</keyword>
<keyword evidence="2" id="KW-0132">Cell division</keyword>
<feature type="transmembrane region" description="Helical" evidence="1">
    <location>
        <begin position="279"/>
        <end position="299"/>
    </location>
</feature>
<dbReference type="RefSeq" id="WP_083581148.1">
    <property type="nucleotide sequence ID" value="NZ_FOHL01000003.1"/>
</dbReference>
<dbReference type="AlphaFoldDB" id="A0A1M7SE39"/>
<sequence length="311" mass="31645">MSARLPAAIRRAARRLRALASFAEERPLAPSSGVVARLVVFASASMSFLAVVAVAIGMAADRAAQGWAEELARSATVRVSAPPARMDAAVSTALRALRTTPGVADARALTDAEQRALLEPWLGPDAPLDELAPPRLIVVVPDGPGPDPEAVNARLSAELPGPELSARYDDHGRWRAPLLEAARALRALAWSAAVLAALSAAAMVTLAARATLAANGKVVDTLRLLGASNDFIARAFVRRYALRAMAGGAAGALAAALALEAVAPLAARALGGAAGLAEAGWVAAAAAPLLAGAAAWAATRMAVLAALRRPE</sequence>
<name>A0A1M7SE39_9RHOB</name>
<protein>
    <submittedName>
        <fullName evidence="2">Cell division transport system permease protein</fullName>
    </submittedName>
</protein>
<dbReference type="PANTHER" id="PTHR47755:SF1">
    <property type="entry name" value="CELL DIVISION PROTEIN FTSX"/>
    <property type="match status" value="1"/>
</dbReference>
<dbReference type="InterPro" id="IPR004513">
    <property type="entry name" value="FtsX"/>
</dbReference>
<dbReference type="Proteomes" id="UP000184066">
    <property type="component" value="Unassembled WGS sequence"/>
</dbReference>
<keyword evidence="2" id="KW-0131">Cell cycle</keyword>
<feature type="transmembrane region" description="Helical" evidence="1">
    <location>
        <begin position="240"/>
        <end position="259"/>
    </location>
</feature>
<reference evidence="2 3" key="1">
    <citation type="submission" date="2016-12" db="EMBL/GenBank/DDBJ databases">
        <authorList>
            <person name="Song W.-J."/>
            <person name="Kurnit D.M."/>
        </authorList>
    </citation>
    <scope>NUCLEOTIDE SEQUENCE [LARGE SCALE GENOMIC DNA]</scope>
    <source>
        <strain evidence="2 3">CGMCC 1.10808</strain>
    </source>
</reference>
<dbReference type="GO" id="GO:0051301">
    <property type="term" value="P:cell division"/>
    <property type="evidence" value="ECO:0007669"/>
    <property type="project" value="UniProtKB-KW"/>
</dbReference>
<keyword evidence="1" id="KW-0812">Transmembrane</keyword>
<evidence type="ECO:0000313" key="2">
    <source>
        <dbReference type="EMBL" id="SHN56738.1"/>
    </source>
</evidence>
<evidence type="ECO:0000256" key="1">
    <source>
        <dbReference type="SAM" id="Phobius"/>
    </source>
</evidence>